<name>A0A0M0JT88_9EUKA</name>
<protein>
    <submittedName>
        <fullName evidence="1">Uncharacterized protein</fullName>
    </submittedName>
</protein>
<dbReference type="AlphaFoldDB" id="A0A0M0JT88"/>
<comment type="caution">
    <text evidence="1">The sequence shown here is derived from an EMBL/GenBank/DDBJ whole genome shotgun (WGS) entry which is preliminary data.</text>
</comment>
<evidence type="ECO:0000313" key="2">
    <source>
        <dbReference type="Proteomes" id="UP000037460"/>
    </source>
</evidence>
<dbReference type="Proteomes" id="UP000037460">
    <property type="component" value="Unassembled WGS sequence"/>
</dbReference>
<reference evidence="2" key="1">
    <citation type="journal article" date="2015" name="PLoS Genet.">
        <title>Genome Sequence and Transcriptome Analyses of Chrysochromulina tobin: Metabolic Tools for Enhanced Algal Fitness in the Prominent Order Prymnesiales (Haptophyceae).</title>
        <authorList>
            <person name="Hovde B.T."/>
            <person name="Deodato C.R."/>
            <person name="Hunsperger H.M."/>
            <person name="Ryken S.A."/>
            <person name="Yost W."/>
            <person name="Jha R.K."/>
            <person name="Patterson J."/>
            <person name="Monnat R.J. Jr."/>
            <person name="Barlow S.B."/>
            <person name="Starkenburg S.R."/>
            <person name="Cattolico R.A."/>
        </authorList>
    </citation>
    <scope>NUCLEOTIDE SEQUENCE</scope>
    <source>
        <strain evidence="2">CCMP291</strain>
    </source>
</reference>
<evidence type="ECO:0000313" key="1">
    <source>
        <dbReference type="EMBL" id="KOO29871.1"/>
    </source>
</evidence>
<proteinExistence type="predicted"/>
<organism evidence="1 2">
    <name type="scientific">Chrysochromulina tobinii</name>
    <dbReference type="NCBI Taxonomy" id="1460289"/>
    <lineage>
        <taxon>Eukaryota</taxon>
        <taxon>Haptista</taxon>
        <taxon>Haptophyta</taxon>
        <taxon>Prymnesiophyceae</taxon>
        <taxon>Prymnesiales</taxon>
        <taxon>Chrysochromulinaceae</taxon>
        <taxon>Chrysochromulina</taxon>
    </lineage>
</organism>
<gene>
    <name evidence="1" type="ORF">Ctob_008778</name>
</gene>
<sequence length="143" mass="16152">MTNRIRRAALDVADYWWDGYRFYDLKDQKKLKALRANACRFKLATELSTLYAFEDEVRGGQLAYDTEDSVLCDQGPADAQLEKRRKAKMCELLGPTVIKTFDIVQGHSYLSNFAELWGIGVEEARAKVFGEKPPQGLGVNVNG</sequence>
<keyword evidence="2" id="KW-1185">Reference proteome</keyword>
<dbReference type="EMBL" id="JWZX01002341">
    <property type="protein sequence ID" value="KOO29871.1"/>
    <property type="molecule type" value="Genomic_DNA"/>
</dbReference>
<accession>A0A0M0JT88</accession>